<accession>A0ABX1J648</accession>
<dbReference type="SUPFAM" id="SSF53756">
    <property type="entry name" value="UDP-Glycosyltransferase/glycogen phosphorylase"/>
    <property type="match status" value="1"/>
</dbReference>
<proteinExistence type="predicted"/>
<dbReference type="Pfam" id="PF06722">
    <property type="entry name" value="EryCIII-like_C"/>
    <property type="match status" value="1"/>
</dbReference>
<keyword evidence="2" id="KW-0045">Antibiotic biosynthesis</keyword>
<dbReference type="PANTHER" id="PTHR48050">
    <property type="entry name" value="STEROL 3-BETA-GLUCOSYLTRANSFERASE"/>
    <property type="match status" value="1"/>
</dbReference>
<keyword evidence="6" id="KW-1185">Reference proteome</keyword>
<protein>
    <submittedName>
        <fullName evidence="5">Glycosyltransferase family 1 protein</fullName>
    </submittedName>
</protein>
<dbReference type="InterPro" id="IPR004276">
    <property type="entry name" value="GlycoTrans_28_N"/>
</dbReference>
<dbReference type="Gene3D" id="3.40.50.2000">
    <property type="entry name" value="Glycogen Phosphorylase B"/>
    <property type="match status" value="2"/>
</dbReference>
<evidence type="ECO:0000256" key="2">
    <source>
        <dbReference type="ARBA" id="ARBA00023194"/>
    </source>
</evidence>
<dbReference type="InterPro" id="IPR010610">
    <property type="entry name" value="EryCIII-like_C"/>
</dbReference>
<organism evidence="5 6">
    <name type="scientific">Amycolatopsis acididurans</name>
    <dbReference type="NCBI Taxonomy" id="2724524"/>
    <lineage>
        <taxon>Bacteria</taxon>
        <taxon>Bacillati</taxon>
        <taxon>Actinomycetota</taxon>
        <taxon>Actinomycetes</taxon>
        <taxon>Pseudonocardiales</taxon>
        <taxon>Pseudonocardiaceae</taxon>
        <taxon>Amycolatopsis</taxon>
    </lineage>
</organism>
<evidence type="ECO:0000256" key="1">
    <source>
        <dbReference type="ARBA" id="ARBA00004660"/>
    </source>
</evidence>
<feature type="domain" description="Glycosyltransferase family 28 N-terminal" evidence="3">
    <location>
        <begin position="3"/>
        <end position="56"/>
    </location>
</feature>
<feature type="domain" description="Erythromycin biosynthesis protein CIII-like C-terminal" evidence="4">
    <location>
        <begin position="277"/>
        <end position="387"/>
    </location>
</feature>
<evidence type="ECO:0000259" key="4">
    <source>
        <dbReference type="Pfam" id="PF06722"/>
    </source>
</evidence>
<reference evidence="5 6" key="1">
    <citation type="submission" date="2020-04" db="EMBL/GenBank/DDBJ databases">
        <title>Novel species.</title>
        <authorList>
            <person name="Teo W.F.A."/>
            <person name="Lipun K."/>
            <person name="Srisuk N."/>
            <person name="Duangmal K."/>
        </authorList>
    </citation>
    <scope>NUCLEOTIDE SEQUENCE [LARGE SCALE GENOMIC DNA]</scope>
    <source>
        <strain evidence="5 6">K13G38</strain>
    </source>
</reference>
<evidence type="ECO:0000313" key="6">
    <source>
        <dbReference type="Proteomes" id="UP000715441"/>
    </source>
</evidence>
<dbReference type="PANTHER" id="PTHR48050:SF13">
    <property type="entry name" value="STEROL 3-BETA-GLUCOSYLTRANSFERASE UGT80A2"/>
    <property type="match status" value="1"/>
</dbReference>
<evidence type="ECO:0000259" key="3">
    <source>
        <dbReference type="Pfam" id="PF03033"/>
    </source>
</evidence>
<gene>
    <name evidence="5" type="ORF">HFP15_19410</name>
</gene>
<dbReference type="Proteomes" id="UP000715441">
    <property type="component" value="Unassembled WGS sequence"/>
</dbReference>
<name>A0ABX1J648_9PSEU</name>
<comment type="pathway">
    <text evidence="1">Antibiotic biosynthesis; vancomycin biosynthesis.</text>
</comment>
<dbReference type="InterPro" id="IPR050426">
    <property type="entry name" value="Glycosyltransferase_28"/>
</dbReference>
<dbReference type="RefSeq" id="WP_168517607.1">
    <property type="nucleotide sequence ID" value="NZ_JAAXLS010000012.1"/>
</dbReference>
<evidence type="ECO:0000313" key="5">
    <source>
        <dbReference type="EMBL" id="NKQ55054.1"/>
    </source>
</evidence>
<dbReference type="CDD" id="cd03784">
    <property type="entry name" value="GT1_Gtf-like"/>
    <property type="match status" value="1"/>
</dbReference>
<dbReference type="Pfam" id="PF03033">
    <property type="entry name" value="Glyco_transf_28"/>
    <property type="match status" value="1"/>
</dbReference>
<sequence>MKVLLLTTGSRGDIQPFIALACALNTDGHQVTLRAPTSATPLAESYGVRVAPFGDDWSEILADPDTRAAFETGGRGFRGRALDTRSAPRLYREIRRAYSKMAWDADESLDFDLVVHQAFVPGHRIAGEMGVPAVPVCLQPMWVPTRSFPNPSTTFPVPRELNRASYLATELRVRTLSGRWRDPDSLVLQAFSRHLLPGSADYPESVHTTGFWFVPESAPPADLRKFVAAGEPPVCVTLGSSAEQPGVRQVVADAVRLTGLRTVVVDGSTGTDSAGRVLHVGHAPFDWLLPRVAAVVHHGGSGTTGAALAAGRPQIVRPSLTEQNFFAQRVHALGVAPAPRPLGQLSAGELARAVVETVNDREMAARAGEWRGLIRAEGGVAEAVRALESVHCAFRRA</sequence>
<dbReference type="EMBL" id="JAAXLS010000012">
    <property type="protein sequence ID" value="NKQ55054.1"/>
    <property type="molecule type" value="Genomic_DNA"/>
</dbReference>
<dbReference type="InterPro" id="IPR002213">
    <property type="entry name" value="UDP_glucos_trans"/>
</dbReference>
<comment type="caution">
    <text evidence="5">The sequence shown here is derived from an EMBL/GenBank/DDBJ whole genome shotgun (WGS) entry which is preliminary data.</text>
</comment>